<dbReference type="InterPro" id="IPR039430">
    <property type="entry name" value="Thymidylate_kin-like_dom"/>
</dbReference>
<evidence type="ECO:0000259" key="2">
    <source>
        <dbReference type="Pfam" id="PF02223"/>
    </source>
</evidence>
<comment type="caution">
    <text evidence="3">The sequence shown here is derived from an EMBL/GenBank/DDBJ whole genome shotgun (WGS) entry which is preliminary data.</text>
</comment>
<accession>A0A2H9PA49</accession>
<sequence>MWKIKSRVNSTPLLSCESPHKGDESKKGGRDCSAKRKIEEEMKKKKGLFVSIEGGEGTGKTTQTKLLTKYLAKKGYKVELTQEPGGTRTGKLIRKILL</sequence>
<name>A0A2H9PA49_9BACT</name>
<dbReference type="InterPro" id="IPR027417">
    <property type="entry name" value="P-loop_NTPase"/>
</dbReference>
<dbReference type="SUPFAM" id="SSF52540">
    <property type="entry name" value="P-loop containing nucleoside triphosphate hydrolases"/>
    <property type="match status" value="1"/>
</dbReference>
<dbReference type="Pfam" id="PF02223">
    <property type="entry name" value="Thymidylate_kin"/>
    <property type="match status" value="1"/>
</dbReference>
<protein>
    <recommendedName>
        <fullName evidence="2">Thymidylate kinase-like domain-containing protein</fullName>
    </recommendedName>
</protein>
<feature type="non-terminal residue" evidence="3">
    <location>
        <position position="98"/>
    </location>
</feature>
<proteinExistence type="predicted"/>
<dbReference type="EMBL" id="PFMS01000103">
    <property type="protein sequence ID" value="PIZ15196.1"/>
    <property type="molecule type" value="Genomic_DNA"/>
</dbReference>
<organism evidence="3 4">
    <name type="scientific">Candidatus Desantisbacteria bacterium CG_4_10_14_0_8_um_filter_39_17</name>
    <dbReference type="NCBI Taxonomy" id="1974542"/>
    <lineage>
        <taxon>Bacteria</taxon>
        <taxon>Candidatus Desantisiibacteriota</taxon>
    </lineage>
</organism>
<feature type="compositionally biased region" description="Basic and acidic residues" evidence="1">
    <location>
        <begin position="18"/>
        <end position="36"/>
    </location>
</feature>
<reference evidence="4" key="1">
    <citation type="submission" date="2017-09" db="EMBL/GenBank/DDBJ databases">
        <title>Depth-based differentiation of microbial function through sediment-hosted aquifers and enrichment of novel symbionts in the deep terrestrial subsurface.</title>
        <authorList>
            <person name="Probst A.J."/>
            <person name="Ladd B."/>
            <person name="Jarett J.K."/>
            <person name="Geller-Mcgrath D.E."/>
            <person name="Sieber C.M.K."/>
            <person name="Emerson J.B."/>
            <person name="Anantharaman K."/>
            <person name="Thomas B.C."/>
            <person name="Malmstrom R."/>
            <person name="Stieglmeier M."/>
            <person name="Klingl A."/>
            <person name="Woyke T."/>
            <person name="Ryan C.M."/>
            <person name="Banfield J.F."/>
        </authorList>
    </citation>
    <scope>NUCLEOTIDE SEQUENCE [LARGE SCALE GENOMIC DNA]</scope>
</reference>
<feature type="domain" description="Thymidylate kinase-like" evidence="2">
    <location>
        <begin position="52"/>
        <end position="98"/>
    </location>
</feature>
<dbReference type="Gene3D" id="3.40.50.300">
    <property type="entry name" value="P-loop containing nucleotide triphosphate hydrolases"/>
    <property type="match status" value="1"/>
</dbReference>
<feature type="region of interest" description="Disordered" evidence="1">
    <location>
        <begin position="1"/>
        <end position="36"/>
    </location>
</feature>
<evidence type="ECO:0000313" key="3">
    <source>
        <dbReference type="EMBL" id="PIZ15196.1"/>
    </source>
</evidence>
<evidence type="ECO:0000313" key="4">
    <source>
        <dbReference type="Proteomes" id="UP000234145"/>
    </source>
</evidence>
<gene>
    <name evidence="3" type="ORF">COY51_05955</name>
</gene>
<dbReference type="AlphaFoldDB" id="A0A2H9PA49"/>
<evidence type="ECO:0000256" key="1">
    <source>
        <dbReference type="SAM" id="MobiDB-lite"/>
    </source>
</evidence>
<dbReference type="Proteomes" id="UP000234145">
    <property type="component" value="Unassembled WGS sequence"/>
</dbReference>